<name>A0ABR7KYQ8_9SPHI</name>
<gene>
    <name evidence="3" type="ORF">H7U22_20560</name>
</gene>
<organism evidence="3 4">
    <name type="scientific">Pedobacter fastidiosus</name>
    <dbReference type="NCBI Taxonomy" id="2765361"/>
    <lineage>
        <taxon>Bacteria</taxon>
        <taxon>Pseudomonadati</taxon>
        <taxon>Bacteroidota</taxon>
        <taxon>Sphingobacteriia</taxon>
        <taxon>Sphingobacteriales</taxon>
        <taxon>Sphingobacteriaceae</taxon>
        <taxon>Pedobacter</taxon>
    </lineage>
</organism>
<dbReference type="InterPro" id="IPR041229">
    <property type="entry name" value="HEPN_Apea"/>
</dbReference>
<evidence type="ECO:0000259" key="1">
    <source>
        <dbReference type="Pfam" id="PF18739"/>
    </source>
</evidence>
<comment type="caution">
    <text evidence="3">The sequence shown here is derived from an EMBL/GenBank/DDBJ whole genome shotgun (WGS) entry which is preliminary data.</text>
</comment>
<sequence length="466" mass="53668">MKEYKGEFYYPEFPDNLVSGVLTVDENRNIGLELFGSLNDFFGSTRSSGTTIYGNLFNGKKATLLSCSNKNFEIRFGVSQLEQFKAKLLLIGTHVLSEDEPFFNEITVDIDHLAEWIGITGSSLSFQDGFKNLTFKYNAPENIEFPITGDLVGTFFFRQTFPIQARDFKLEERTFFSISSTNAKSLINMISFIRDFRKLLSFFIGTKTKINQLVLISSNETIELINPTTDKIHFEEIHLFFNDQDDNLNKSVIDDFPIKYADIINVFPEVLSNWYDQKQVDLVPIANILLECLASKSVFDDNQFLSAFQGVEAFHRRFLQDTAALKVTHKEYMKSILDFIDDPDLTAKLTAQLTFAYEMTAKQRFAEIIPKLILIMPNITEQQIEIWIKEMVNSRNYLTHLDPSGLKKKAGSRKLMHYTELLKATLSFLIMSRIGIPPEFLKGIEMKYRHSIEYLIKTTEILNKKT</sequence>
<evidence type="ECO:0000313" key="4">
    <source>
        <dbReference type="Proteomes" id="UP000652755"/>
    </source>
</evidence>
<evidence type="ECO:0000313" key="3">
    <source>
        <dbReference type="EMBL" id="MBC6112823.1"/>
    </source>
</evidence>
<dbReference type="Pfam" id="PF18862">
    <property type="entry name" value="ApeA_NTD1"/>
    <property type="match status" value="1"/>
</dbReference>
<evidence type="ECO:0008006" key="5">
    <source>
        <dbReference type="Google" id="ProtNLM"/>
    </source>
</evidence>
<dbReference type="EMBL" id="JACRYL010000027">
    <property type="protein sequence ID" value="MBC6112823.1"/>
    <property type="molecule type" value="Genomic_DNA"/>
</dbReference>
<proteinExistence type="predicted"/>
<keyword evidence="4" id="KW-1185">Reference proteome</keyword>
<feature type="domain" description="Apea-like HEPN" evidence="1">
    <location>
        <begin position="305"/>
        <end position="439"/>
    </location>
</feature>
<feature type="domain" description="ApeA N-terminal" evidence="2">
    <location>
        <begin position="3"/>
        <end position="274"/>
    </location>
</feature>
<protein>
    <recommendedName>
        <fullName evidence="5">ApeA N-terminal domain-containing protein</fullName>
    </recommendedName>
</protein>
<evidence type="ECO:0000259" key="2">
    <source>
        <dbReference type="Pfam" id="PF18862"/>
    </source>
</evidence>
<dbReference type="Proteomes" id="UP000652755">
    <property type="component" value="Unassembled WGS sequence"/>
</dbReference>
<accession>A0ABR7KYQ8</accession>
<dbReference type="InterPro" id="IPR041223">
    <property type="entry name" value="ApeA_NTD"/>
</dbReference>
<dbReference type="RefSeq" id="WP_187073238.1">
    <property type="nucleotide sequence ID" value="NZ_JACRYL010000027.1"/>
</dbReference>
<dbReference type="Pfam" id="PF18739">
    <property type="entry name" value="HEPN_Apea"/>
    <property type="match status" value="1"/>
</dbReference>
<reference evidence="3 4" key="1">
    <citation type="submission" date="2020-08" db="EMBL/GenBank/DDBJ databases">
        <authorList>
            <person name="Sun Q."/>
            <person name="Inoue M."/>
        </authorList>
    </citation>
    <scope>NUCLEOTIDE SEQUENCE [LARGE SCALE GENOMIC DNA]</scope>
    <source>
        <strain evidence="3 4">CCM 8938</strain>
    </source>
</reference>